<evidence type="ECO:0000259" key="2">
    <source>
        <dbReference type="PROSITE" id="PS50112"/>
    </source>
</evidence>
<dbReference type="Pfam" id="PF08448">
    <property type="entry name" value="PAS_4"/>
    <property type="match status" value="1"/>
</dbReference>
<dbReference type="InterPro" id="IPR043128">
    <property type="entry name" value="Rev_trsase/Diguanyl_cyclase"/>
</dbReference>
<name>A0ABX2EG59_9BURK</name>
<dbReference type="SMART" id="SM00091">
    <property type="entry name" value="PAS"/>
    <property type="match status" value="2"/>
</dbReference>
<sequence>MSVRDRHDDALHVLARENQTLLDTVLVGIVFVRERIMLRCNRRFEEIFGYAPNELDGRSTRVLYPDDEGFDYGGSPYGALAKGLTHQREQILARKDGSTFWCRLYGRAMDAAQPQLGSVWLFEDVSERKAEELAVRGLLLEQQAILDNASAGIVFLKDRVVQRCNRRFAEMLGYTPEELLQCGTRFMYPSDAAWREAAHVYPVLARGESHAREEPLLHRDGTQLWCRLTGRAVDRAHPELESVWLIEDVTEQRAAREDLELRVRERTAELAHTNQRLLAEMAEREQVENRVRHLANHDELTGLPNRRLLLDRLAQALALARRANEQLAVMFLDLDRFKTINDSLGHPVGDALLRGVAQRIVGIVREGDTVSRIGGDEFVILLPRIESETQAAFVAGKVMETLAQPLRLEGHELHVTASIGIALFPSDGETPETLLRNADSAMYHAKDAGRDNHQFFAAQMNVTAQQRLELENDLHHALQRAELFLHYQPRIDLARGRMVGVEALLRWLHPRRGVIHPGGFIALAEETGLIVRLGEWVLREVCRQILEWQRQGLPAFPVAVNLSPRQFGQRHIAERIGEILLETGVSSSLIELEITETSLMQHTEQTLGTLSRLHKMGLRLAIDDFGIGYSSLSYLKRFPVDQLKIDQSFVRDIGVDPTNAAIVAAIATLAHNLKLAVVAEGVETHEQLDAVRTAGCGQAQGFLFSRPVGAEHVPALALRRWSADAR</sequence>
<dbReference type="Pfam" id="PF00563">
    <property type="entry name" value="EAL"/>
    <property type="match status" value="1"/>
</dbReference>
<dbReference type="InterPro" id="IPR013656">
    <property type="entry name" value="PAS_4"/>
</dbReference>
<feature type="coiled-coil region" evidence="1">
    <location>
        <begin position="256"/>
        <end position="290"/>
    </location>
</feature>
<reference evidence="6 7" key="1">
    <citation type="submission" date="2020-05" db="EMBL/GenBank/DDBJ databases">
        <title>Aquincola sp. isolate from soil.</title>
        <authorList>
            <person name="Han J."/>
            <person name="Kim D.-U."/>
        </authorList>
    </citation>
    <scope>NUCLEOTIDE SEQUENCE [LARGE SCALE GENOMIC DNA]</scope>
    <source>
        <strain evidence="6 7">S2</strain>
    </source>
</reference>
<proteinExistence type="predicted"/>
<dbReference type="PROSITE" id="PS50883">
    <property type="entry name" value="EAL"/>
    <property type="match status" value="1"/>
</dbReference>
<dbReference type="Proteomes" id="UP000737171">
    <property type="component" value="Unassembled WGS sequence"/>
</dbReference>
<feature type="domain" description="EAL" evidence="4">
    <location>
        <begin position="467"/>
        <end position="721"/>
    </location>
</feature>
<dbReference type="InterPro" id="IPR001610">
    <property type="entry name" value="PAC"/>
</dbReference>
<dbReference type="CDD" id="cd01948">
    <property type="entry name" value="EAL"/>
    <property type="match status" value="1"/>
</dbReference>
<organism evidence="6 7">
    <name type="scientific">Pseudaquabacterium terrae</name>
    <dbReference type="NCBI Taxonomy" id="2732868"/>
    <lineage>
        <taxon>Bacteria</taxon>
        <taxon>Pseudomonadati</taxon>
        <taxon>Pseudomonadota</taxon>
        <taxon>Betaproteobacteria</taxon>
        <taxon>Burkholderiales</taxon>
        <taxon>Sphaerotilaceae</taxon>
        <taxon>Pseudaquabacterium</taxon>
    </lineage>
</organism>
<dbReference type="CDD" id="cd01949">
    <property type="entry name" value="GGDEF"/>
    <property type="match status" value="1"/>
</dbReference>
<dbReference type="SMART" id="SM00267">
    <property type="entry name" value="GGDEF"/>
    <property type="match status" value="1"/>
</dbReference>
<evidence type="ECO:0000313" key="6">
    <source>
        <dbReference type="EMBL" id="NRF67619.1"/>
    </source>
</evidence>
<dbReference type="Gene3D" id="3.20.20.450">
    <property type="entry name" value="EAL domain"/>
    <property type="match status" value="1"/>
</dbReference>
<dbReference type="PROSITE" id="PS50113">
    <property type="entry name" value="PAC"/>
    <property type="match status" value="1"/>
</dbReference>
<feature type="domain" description="PAS" evidence="2">
    <location>
        <begin position="41"/>
        <end position="67"/>
    </location>
</feature>
<dbReference type="InterPro" id="IPR000014">
    <property type="entry name" value="PAS"/>
</dbReference>
<evidence type="ECO:0000259" key="5">
    <source>
        <dbReference type="PROSITE" id="PS50887"/>
    </source>
</evidence>
<dbReference type="InterPro" id="IPR052155">
    <property type="entry name" value="Biofilm_reg_signaling"/>
</dbReference>
<dbReference type="SMART" id="SM00052">
    <property type="entry name" value="EAL"/>
    <property type="match status" value="1"/>
</dbReference>
<evidence type="ECO:0000256" key="1">
    <source>
        <dbReference type="SAM" id="Coils"/>
    </source>
</evidence>
<dbReference type="Gene3D" id="3.30.450.20">
    <property type="entry name" value="PAS domain"/>
    <property type="match status" value="2"/>
</dbReference>
<dbReference type="InterPro" id="IPR029787">
    <property type="entry name" value="Nucleotide_cyclase"/>
</dbReference>
<dbReference type="SUPFAM" id="SSF141868">
    <property type="entry name" value="EAL domain-like"/>
    <property type="match status" value="1"/>
</dbReference>
<protein>
    <submittedName>
        <fullName evidence="6">EAL domain-containing protein</fullName>
    </submittedName>
</protein>
<dbReference type="NCBIfam" id="TIGR00254">
    <property type="entry name" value="GGDEF"/>
    <property type="match status" value="1"/>
</dbReference>
<keyword evidence="7" id="KW-1185">Reference proteome</keyword>
<dbReference type="InterPro" id="IPR035919">
    <property type="entry name" value="EAL_sf"/>
</dbReference>
<dbReference type="RefSeq" id="WP_173122721.1">
    <property type="nucleotide sequence ID" value="NZ_JABRWJ010000003.1"/>
</dbReference>
<dbReference type="InterPro" id="IPR001633">
    <property type="entry name" value="EAL_dom"/>
</dbReference>
<dbReference type="Pfam" id="PF00990">
    <property type="entry name" value="GGDEF"/>
    <property type="match status" value="1"/>
</dbReference>
<evidence type="ECO:0000313" key="7">
    <source>
        <dbReference type="Proteomes" id="UP000737171"/>
    </source>
</evidence>
<dbReference type="Gene3D" id="3.30.70.270">
    <property type="match status" value="1"/>
</dbReference>
<comment type="caution">
    <text evidence="6">The sequence shown here is derived from an EMBL/GenBank/DDBJ whole genome shotgun (WGS) entry which is preliminary data.</text>
</comment>
<dbReference type="SUPFAM" id="SSF55073">
    <property type="entry name" value="Nucleotide cyclase"/>
    <property type="match status" value="1"/>
</dbReference>
<keyword evidence="1" id="KW-0175">Coiled coil</keyword>
<dbReference type="PROSITE" id="PS50887">
    <property type="entry name" value="GGDEF"/>
    <property type="match status" value="1"/>
</dbReference>
<evidence type="ECO:0000259" key="3">
    <source>
        <dbReference type="PROSITE" id="PS50113"/>
    </source>
</evidence>
<feature type="domain" description="PAC" evidence="3">
    <location>
        <begin position="210"/>
        <end position="261"/>
    </location>
</feature>
<dbReference type="SUPFAM" id="SSF55785">
    <property type="entry name" value="PYP-like sensor domain (PAS domain)"/>
    <property type="match status" value="2"/>
</dbReference>
<dbReference type="NCBIfam" id="TIGR00229">
    <property type="entry name" value="sensory_box"/>
    <property type="match status" value="2"/>
</dbReference>
<gene>
    <name evidence="6" type="ORF">HLB44_11545</name>
</gene>
<dbReference type="PANTHER" id="PTHR44757">
    <property type="entry name" value="DIGUANYLATE CYCLASE DGCP"/>
    <property type="match status" value="1"/>
</dbReference>
<dbReference type="PROSITE" id="PS50112">
    <property type="entry name" value="PAS"/>
    <property type="match status" value="1"/>
</dbReference>
<accession>A0ABX2EG59</accession>
<evidence type="ECO:0000259" key="4">
    <source>
        <dbReference type="PROSITE" id="PS50883"/>
    </source>
</evidence>
<dbReference type="InterPro" id="IPR000700">
    <property type="entry name" value="PAS-assoc_C"/>
</dbReference>
<dbReference type="EMBL" id="JABRWJ010000003">
    <property type="protein sequence ID" value="NRF67619.1"/>
    <property type="molecule type" value="Genomic_DNA"/>
</dbReference>
<dbReference type="Pfam" id="PF13426">
    <property type="entry name" value="PAS_9"/>
    <property type="match status" value="1"/>
</dbReference>
<dbReference type="PANTHER" id="PTHR44757:SF2">
    <property type="entry name" value="BIOFILM ARCHITECTURE MAINTENANCE PROTEIN MBAA"/>
    <property type="match status" value="1"/>
</dbReference>
<feature type="domain" description="GGDEF" evidence="5">
    <location>
        <begin position="325"/>
        <end position="458"/>
    </location>
</feature>
<dbReference type="CDD" id="cd00130">
    <property type="entry name" value="PAS"/>
    <property type="match status" value="2"/>
</dbReference>
<dbReference type="SMART" id="SM00086">
    <property type="entry name" value="PAC"/>
    <property type="match status" value="2"/>
</dbReference>
<dbReference type="InterPro" id="IPR000160">
    <property type="entry name" value="GGDEF_dom"/>
</dbReference>
<dbReference type="InterPro" id="IPR035965">
    <property type="entry name" value="PAS-like_dom_sf"/>
</dbReference>